<evidence type="ECO:0000313" key="8">
    <source>
        <dbReference type="EMBL" id="ADV62373.1"/>
    </source>
</evidence>
<dbReference type="eggNOG" id="COG2908">
    <property type="taxonomic scope" value="Bacteria"/>
</dbReference>
<protein>
    <submittedName>
        <fullName evidence="8">Metallophosphoesterase</fullName>
    </submittedName>
</protein>
<evidence type="ECO:0000259" key="7">
    <source>
        <dbReference type="Pfam" id="PF00149"/>
    </source>
</evidence>
<organism evidence="8 9">
    <name type="scientific">Isosphaera pallida (strain ATCC 43644 / DSM 9630 / IS1B)</name>
    <dbReference type="NCBI Taxonomy" id="575540"/>
    <lineage>
        <taxon>Bacteria</taxon>
        <taxon>Pseudomonadati</taxon>
        <taxon>Planctomycetota</taxon>
        <taxon>Planctomycetia</taxon>
        <taxon>Isosphaerales</taxon>
        <taxon>Isosphaeraceae</taxon>
        <taxon>Isosphaera</taxon>
    </lineage>
</organism>
<keyword evidence="5" id="KW-0472">Membrane</keyword>
<dbReference type="InterPro" id="IPR004843">
    <property type="entry name" value="Calcineurin-like_PHP"/>
</dbReference>
<dbReference type="EMBL" id="CP002353">
    <property type="protein sequence ID" value="ADV62373.1"/>
    <property type="molecule type" value="Genomic_DNA"/>
</dbReference>
<proteinExistence type="predicted"/>
<dbReference type="AlphaFoldDB" id="E8R1F6"/>
<name>E8R1F6_ISOPI</name>
<evidence type="ECO:0000256" key="5">
    <source>
        <dbReference type="ARBA" id="ARBA00023136"/>
    </source>
</evidence>
<dbReference type="Gene3D" id="3.60.21.10">
    <property type="match status" value="1"/>
</dbReference>
<evidence type="ECO:0000256" key="3">
    <source>
        <dbReference type="ARBA" id="ARBA00022723"/>
    </source>
</evidence>
<dbReference type="InterPro" id="IPR043461">
    <property type="entry name" value="LpxH-like"/>
</dbReference>
<dbReference type="OrthoDB" id="270739at2"/>
<gene>
    <name evidence="8" type="ordered locus">Isop_1790</name>
</gene>
<sequence length="245" mass="28545">MTTTTWILSDVHLRWDRPERAERLARFVERRDPSRDRLVIGGDLCDFWFASRQSHTEPPDQPPRCLGLRSLAGFVASGGRLSLIAGNHDQWLNHYYQRVLNTSFTPEPWVETIGGRVVHLYHGHRIGRPPFWKVAMESRRFLDAFRVLPEPFAVGLSQRLDRNNDRTRLEDDRRVLARYQAYVQTHARQAHLILFGHIHTPVFHPARDDVFPPRPSWAVLGGWQTQSSWLRLDDDPDHPPCLVVE</sequence>
<keyword evidence="4" id="KW-0378">Hydrolase</keyword>
<keyword evidence="6" id="KW-0464">Manganese</keyword>
<dbReference type="SUPFAM" id="SSF56300">
    <property type="entry name" value="Metallo-dependent phosphatases"/>
    <property type="match status" value="1"/>
</dbReference>
<dbReference type="GO" id="GO:0009245">
    <property type="term" value="P:lipid A biosynthetic process"/>
    <property type="evidence" value="ECO:0007669"/>
    <property type="project" value="TreeGrafter"/>
</dbReference>
<dbReference type="Proteomes" id="UP000008631">
    <property type="component" value="Chromosome"/>
</dbReference>
<dbReference type="GO" id="GO:0046872">
    <property type="term" value="F:metal ion binding"/>
    <property type="evidence" value="ECO:0007669"/>
    <property type="project" value="UniProtKB-KW"/>
</dbReference>
<dbReference type="InParanoid" id="E8R1F6"/>
<keyword evidence="3" id="KW-0479">Metal-binding</keyword>
<dbReference type="RefSeq" id="WP_013564661.1">
    <property type="nucleotide sequence ID" value="NC_014962.1"/>
</dbReference>
<evidence type="ECO:0000256" key="4">
    <source>
        <dbReference type="ARBA" id="ARBA00022801"/>
    </source>
</evidence>
<dbReference type="PANTHER" id="PTHR34990:SF1">
    <property type="entry name" value="UDP-2,3-DIACYLGLUCOSAMINE HYDROLASE"/>
    <property type="match status" value="1"/>
</dbReference>
<dbReference type="HOGENOM" id="CLU_074586_1_0_0"/>
<keyword evidence="9" id="KW-1185">Reference proteome</keyword>
<reference key="1">
    <citation type="submission" date="2010-11" db="EMBL/GenBank/DDBJ databases">
        <title>The complete sequence of chromosome of Isophaera pallida ATCC 43644.</title>
        <authorList>
            <consortium name="US DOE Joint Genome Institute (JGI-PGF)"/>
            <person name="Lucas S."/>
            <person name="Copeland A."/>
            <person name="Lapidus A."/>
            <person name="Bruce D."/>
            <person name="Goodwin L."/>
            <person name="Pitluck S."/>
            <person name="Kyrpides N."/>
            <person name="Mavromatis K."/>
            <person name="Pagani I."/>
            <person name="Ivanova N."/>
            <person name="Saunders E."/>
            <person name="Brettin T."/>
            <person name="Detter J.C."/>
            <person name="Han C."/>
            <person name="Tapia R."/>
            <person name="Land M."/>
            <person name="Hauser L."/>
            <person name="Markowitz V."/>
            <person name="Cheng J.-F."/>
            <person name="Hugenholtz P."/>
            <person name="Woyke T."/>
            <person name="Wu D."/>
            <person name="Eisen J.A."/>
        </authorList>
    </citation>
    <scope>NUCLEOTIDE SEQUENCE</scope>
    <source>
        <strain>ATCC 43644</strain>
    </source>
</reference>
<evidence type="ECO:0000256" key="6">
    <source>
        <dbReference type="ARBA" id="ARBA00023211"/>
    </source>
</evidence>
<dbReference type="KEGG" id="ipa:Isop_1790"/>
<evidence type="ECO:0000256" key="1">
    <source>
        <dbReference type="ARBA" id="ARBA00022475"/>
    </source>
</evidence>
<dbReference type="Pfam" id="PF00149">
    <property type="entry name" value="Metallophos"/>
    <property type="match status" value="1"/>
</dbReference>
<keyword evidence="1" id="KW-1003">Cell membrane</keyword>
<dbReference type="GO" id="GO:0016020">
    <property type="term" value="C:membrane"/>
    <property type="evidence" value="ECO:0007669"/>
    <property type="project" value="GOC"/>
</dbReference>
<feature type="domain" description="Calcineurin-like phosphoesterase" evidence="7">
    <location>
        <begin position="4"/>
        <end position="201"/>
    </location>
</feature>
<dbReference type="InterPro" id="IPR029052">
    <property type="entry name" value="Metallo-depent_PP-like"/>
</dbReference>
<evidence type="ECO:0000313" key="9">
    <source>
        <dbReference type="Proteomes" id="UP000008631"/>
    </source>
</evidence>
<dbReference type="STRING" id="575540.Isop_1790"/>
<accession>E8R1F6</accession>
<keyword evidence="2" id="KW-0997">Cell inner membrane</keyword>
<reference evidence="8 9" key="2">
    <citation type="journal article" date="2011" name="Stand. Genomic Sci.">
        <title>Complete genome sequence of Isosphaera pallida type strain (IS1B).</title>
        <authorList>
            <consortium name="US DOE Joint Genome Institute (JGI-PGF)"/>
            <person name="Goker M."/>
            <person name="Cleland D."/>
            <person name="Saunders E."/>
            <person name="Lapidus A."/>
            <person name="Nolan M."/>
            <person name="Lucas S."/>
            <person name="Hammon N."/>
            <person name="Deshpande S."/>
            <person name="Cheng J.F."/>
            <person name="Tapia R."/>
            <person name="Han C."/>
            <person name="Goodwin L."/>
            <person name="Pitluck S."/>
            <person name="Liolios K."/>
            <person name="Pagani I."/>
            <person name="Ivanova N."/>
            <person name="Mavromatis K."/>
            <person name="Pati A."/>
            <person name="Chen A."/>
            <person name="Palaniappan K."/>
            <person name="Land M."/>
            <person name="Hauser L."/>
            <person name="Chang Y.J."/>
            <person name="Jeffries C.D."/>
            <person name="Detter J.C."/>
            <person name="Beck B."/>
            <person name="Woyke T."/>
            <person name="Bristow J."/>
            <person name="Eisen J.A."/>
            <person name="Markowitz V."/>
            <person name="Hugenholtz P."/>
            <person name="Kyrpides N.C."/>
            <person name="Klenk H.P."/>
        </authorList>
    </citation>
    <scope>NUCLEOTIDE SEQUENCE [LARGE SCALE GENOMIC DNA]</scope>
    <source>
        <strain evidence="9">ATCC 43644 / DSM 9630 / IS1B</strain>
    </source>
</reference>
<dbReference type="GO" id="GO:0008758">
    <property type="term" value="F:UDP-2,3-diacylglucosamine hydrolase activity"/>
    <property type="evidence" value="ECO:0007669"/>
    <property type="project" value="TreeGrafter"/>
</dbReference>
<evidence type="ECO:0000256" key="2">
    <source>
        <dbReference type="ARBA" id="ARBA00022519"/>
    </source>
</evidence>
<dbReference type="PANTHER" id="PTHR34990">
    <property type="entry name" value="UDP-2,3-DIACYLGLUCOSAMINE HYDROLASE-RELATED"/>
    <property type="match status" value="1"/>
</dbReference>